<dbReference type="InterPro" id="IPR035906">
    <property type="entry name" value="MetI-like_sf"/>
</dbReference>
<dbReference type="GO" id="GO:0005886">
    <property type="term" value="C:plasma membrane"/>
    <property type="evidence" value="ECO:0007669"/>
    <property type="project" value="UniProtKB-SubCell"/>
</dbReference>
<comment type="caution">
    <text evidence="9">The sequence shown here is derived from an EMBL/GenBank/DDBJ whole genome shotgun (WGS) entry which is preliminary data.</text>
</comment>
<keyword evidence="5 7" id="KW-1133">Transmembrane helix</keyword>
<feature type="transmembrane region" description="Helical" evidence="7">
    <location>
        <begin position="12"/>
        <end position="37"/>
    </location>
</feature>
<evidence type="ECO:0000256" key="6">
    <source>
        <dbReference type="ARBA" id="ARBA00023136"/>
    </source>
</evidence>
<feature type="transmembrane region" description="Helical" evidence="7">
    <location>
        <begin position="162"/>
        <end position="185"/>
    </location>
</feature>
<keyword evidence="2 7" id="KW-0813">Transport</keyword>
<reference evidence="9 10" key="1">
    <citation type="journal article" date="2017" name="ISME J.">
        <title>Unveiling bifidobacterial biogeography across the mammalian branch of the tree of life.</title>
        <authorList>
            <person name="Milani C."/>
            <person name="Mangifesta M."/>
            <person name="Mancabelli L."/>
            <person name="Lugli G.A."/>
            <person name="James K."/>
            <person name="Duranti S."/>
            <person name="Turroni F."/>
            <person name="Ferrario C."/>
            <person name="Ossiprandi M.C."/>
            <person name="van Sinderen D."/>
            <person name="Ventura M."/>
        </authorList>
    </citation>
    <scope>NUCLEOTIDE SEQUENCE [LARGE SCALE GENOMIC DNA]</scope>
    <source>
        <strain evidence="9 10">1E</strain>
    </source>
</reference>
<evidence type="ECO:0000256" key="7">
    <source>
        <dbReference type="RuleBase" id="RU363032"/>
    </source>
</evidence>
<sequence>MITHRPNTARTMMLAPAAITLTVLVGLPLIMLIVASFTDFNARSLFTGTFEPVGFRQYAALFSSGPFYHALGITILFTASLVVGSMLIGMGAAQLMTKLGPVPRTAMMVTLVMAWALPNVASSLIFRWMFQPGYGIAGTTLSALGLFGDVRDTAWLASAPTAFVVIWLLVVWQAVPYIAITTYAAQSQLDPSFAEAAALDGAGRLRTYWQVTVPLLAPHLGTICILSCIWDFNIFNQIWLLTQGGPDSQTATIGVYTYRQAFVGFRIGEGSAISVVTMVILFVLTLAYLRRLASEHDR</sequence>
<dbReference type="AlphaFoldDB" id="A0A267WJ89"/>
<name>A0A267WJ89_BIFPS</name>
<protein>
    <submittedName>
        <fullName evidence="9">ABC transporter, permease protein</fullName>
    </submittedName>
</protein>
<dbReference type="Proteomes" id="UP000216789">
    <property type="component" value="Unassembled WGS sequence"/>
</dbReference>
<gene>
    <name evidence="9" type="ORF">BPS1E_1831</name>
</gene>
<comment type="similarity">
    <text evidence="7">Belongs to the binding-protein-dependent transport system permease family.</text>
</comment>
<dbReference type="SUPFAM" id="SSF161098">
    <property type="entry name" value="MetI-like"/>
    <property type="match status" value="1"/>
</dbReference>
<dbReference type="InterPro" id="IPR050809">
    <property type="entry name" value="UgpAE/MalFG_permease"/>
</dbReference>
<evidence type="ECO:0000256" key="5">
    <source>
        <dbReference type="ARBA" id="ARBA00022989"/>
    </source>
</evidence>
<organism evidence="9 10">
    <name type="scientific">Bifidobacterium pseudocatenulatum</name>
    <dbReference type="NCBI Taxonomy" id="28026"/>
    <lineage>
        <taxon>Bacteria</taxon>
        <taxon>Bacillati</taxon>
        <taxon>Actinomycetota</taxon>
        <taxon>Actinomycetes</taxon>
        <taxon>Bifidobacteriales</taxon>
        <taxon>Bifidobacteriaceae</taxon>
        <taxon>Bifidobacterium</taxon>
    </lineage>
</organism>
<feature type="transmembrane region" description="Helical" evidence="7">
    <location>
        <begin position="271"/>
        <end position="289"/>
    </location>
</feature>
<dbReference type="PROSITE" id="PS50928">
    <property type="entry name" value="ABC_TM1"/>
    <property type="match status" value="1"/>
</dbReference>
<feature type="transmembrane region" description="Helical" evidence="7">
    <location>
        <begin position="67"/>
        <end position="93"/>
    </location>
</feature>
<dbReference type="PANTHER" id="PTHR43227:SF8">
    <property type="entry name" value="DIACETYLCHITOBIOSE UPTAKE SYSTEM PERMEASE PROTEIN DASB"/>
    <property type="match status" value="1"/>
</dbReference>
<proteinExistence type="inferred from homology"/>
<dbReference type="EMBL" id="MNLB01000019">
    <property type="protein sequence ID" value="PAC72683.1"/>
    <property type="molecule type" value="Genomic_DNA"/>
</dbReference>
<keyword evidence="6 7" id="KW-0472">Membrane</keyword>
<dbReference type="InterPro" id="IPR000515">
    <property type="entry name" value="MetI-like"/>
</dbReference>
<evidence type="ECO:0000256" key="2">
    <source>
        <dbReference type="ARBA" id="ARBA00022448"/>
    </source>
</evidence>
<evidence type="ECO:0000256" key="3">
    <source>
        <dbReference type="ARBA" id="ARBA00022475"/>
    </source>
</evidence>
<dbReference type="RefSeq" id="WP_240813636.1">
    <property type="nucleotide sequence ID" value="NZ_CAXYLE010000001.1"/>
</dbReference>
<evidence type="ECO:0000256" key="1">
    <source>
        <dbReference type="ARBA" id="ARBA00004651"/>
    </source>
</evidence>
<dbReference type="Pfam" id="PF00528">
    <property type="entry name" value="BPD_transp_1"/>
    <property type="match status" value="1"/>
</dbReference>
<keyword evidence="3" id="KW-1003">Cell membrane</keyword>
<evidence type="ECO:0000313" key="9">
    <source>
        <dbReference type="EMBL" id="PAC72683.1"/>
    </source>
</evidence>
<accession>A0A267WJ89</accession>
<keyword evidence="4 7" id="KW-0812">Transmembrane</keyword>
<evidence type="ECO:0000313" key="10">
    <source>
        <dbReference type="Proteomes" id="UP000216789"/>
    </source>
</evidence>
<dbReference type="CDD" id="cd06261">
    <property type="entry name" value="TM_PBP2"/>
    <property type="match status" value="1"/>
</dbReference>
<evidence type="ECO:0000259" key="8">
    <source>
        <dbReference type="PROSITE" id="PS50928"/>
    </source>
</evidence>
<comment type="subcellular location">
    <subcellularLocation>
        <location evidence="1 7">Cell membrane</location>
        <topology evidence="1 7">Multi-pass membrane protein</topology>
    </subcellularLocation>
</comment>
<feature type="transmembrane region" description="Helical" evidence="7">
    <location>
        <begin position="105"/>
        <end position="126"/>
    </location>
</feature>
<feature type="domain" description="ABC transmembrane type-1" evidence="8">
    <location>
        <begin position="71"/>
        <end position="288"/>
    </location>
</feature>
<dbReference type="GO" id="GO:0055085">
    <property type="term" value="P:transmembrane transport"/>
    <property type="evidence" value="ECO:0007669"/>
    <property type="project" value="InterPro"/>
</dbReference>
<dbReference type="Gene3D" id="1.10.3720.10">
    <property type="entry name" value="MetI-like"/>
    <property type="match status" value="1"/>
</dbReference>
<dbReference type="PANTHER" id="PTHR43227">
    <property type="entry name" value="BLL4140 PROTEIN"/>
    <property type="match status" value="1"/>
</dbReference>
<evidence type="ECO:0000256" key="4">
    <source>
        <dbReference type="ARBA" id="ARBA00022692"/>
    </source>
</evidence>